<comment type="catalytic activity">
    <reaction evidence="1">
        <text>O-phospho-L-threonyl-[protein] + H2O = L-threonyl-[protein] + phosphate</text>
        <dbReference type="Rhea" id="RHEA:47004"/>
        <dbReference type="Rhea" id="RHEA-COMP:11060"/>
        <dbReference type="Rhea" id="RHEA-COMP:11605"/>
        <dbReference type="ChEBI" id="CHEBI:15377"/>
        <dbReference type="ChEBI" id="CHEBI:30013"/>
        <dbReference type="ChEBI" id="CHEBI:43474"/>
        <dbReference type="ChEBI" id="CHEBI:61977"/>
        <dbReference type="EC" id="3.1.3.16"/>
    </reaction>
</comment>
<dbReference type="PROSITE" id="PS00125">
    <property type="entry name" value="SER_THR_PHOSPHATASE"/>
    <property type="match status" value="1"/>
</dbReference>
<proteinExistence type="inferred from homology"/>
<dbReference type="EC" id="3.1.3.16" evidence="1"/>
<dbReference type="Pfam" id="PF00149">
    <property type="entry name" value="Metallophos"/>
    <property type="match status" value="1"/>
</dbReference>
<dbReference type="InterPro" id="IPR004843">
    <property type="entry name" value="Calcineurin-like_PHP"/>
</dbReference>
<protein>
    <recommendedName>
        <fullName evidence="1">Serine/threonine-protein phosphatase</fullName>
        <ecNumber evidence="1">3.1.3.16</ecNumber>
    </recommendedName>
</protein>
<gene>
    <name evidence="4" type="ORF">FGO68_gene17505</name>
</gene>
<keyword evidence="1" id="KW-0378">Hydrolase</keyword>
<dbReference type="PANTHER" id="PTHR45673">
    <property type="entry name" value="SERINE/THREONINE-PROTEIN PHOSPHATASE 2B CATALYTIC SUBUNIT 1-RELATED"/>
    <property type="match status" value="1"/>
</dbReference>
<dbReference type="SUPFAM" id="SSF56300">
    <property type="entry name" value="Metallo-dependent phosphatases"/>
    <property type="match status" value="1"/>
</dbReference>
<dbReference type="SMART" id="SM00156">
    <property type="entry name" value="PP2Ac"/>
    <property type="match status" value="1"/>
</dbReference>
<keyword evidence="5" id="KW-1185">Reference proteome</keyword>
<comment type="similarity">
    <text evidence="1">Belongs to the PPP phosphatase family.</text>
</comment>
<feature type="domain" description="Serine/threonine specific protein phosphatases" evidence="3">
    <location>
        <begin position="121"/>
        <end position="126"/>
    </location>
</feature>
<evidence type="ECO:0000313" key="4">
    <source>
        <dbReference type="EMBL" id="TNV79874.1"/>
    </source>
</evidence>
<dbReference type="Gene3D" id="3.60.21.10">
    <property type="match status" value="1"/>
</dbReference>
<reference evidence="4" key="1">
    <citation type="submission" date="2019-06" db="EMBL/GenBank/DDBJ databases">
        <authorList>
            <person name="Zheng W."/>
        </authorList>
    </citation>
    <scope>NUCLEOTIDE SEQUENCE</scope>
    <source>
        <strain evidence="4">QDHG01</strain>
    </source>
</reference>
<dbReference type="EMBL" id="RRYP01008294">
    <property type="protein sequence ID" value="TNV79874.1"/>
    <property type="molecule type" value="Genomic_DNA"/>
</dbReference>
<dbReference type="AlphaFoldDB" id="A0A8J8NSB2"/>
<dbReference type="InterPro" id="IPR043360">
    <property type="entry name" value="PP2B"/>
</dbReference>
<dbReference type="GO" id="GO:0097720">
    <property type="term" value="P:calcineurin-mediated signaling"/>
    <property type="evidence" value="ECO:0007669"/>
    <property type="project" value="InterPro"/>
</dbReference>
<comment type="caution">
    <text evidence="4">The sequence shown here is derived from an EMBL/GenBank/DDBJ whole genome shotgun (WGS) entry which is preliminary data.</text>
</comment>
<dbReference type="InterPro" id="IPR006186">
    <property type="entry name" value="Ser/Thr-sp_prot-phosphatase"/>
</dbReference>
<evidence type="ECO:0000259" key="3">
    <source>
        <dbReference type="PROSITE" id="PS00125"/>
    </source>
</evidence>
<dbReference type="GO" id="GO:0033192">
    <property type="term" value="F:calmodulin-dependent protein phosphatase activity"/>
    <property type="evidence" value="ECO:0007669"/>
    <property type="project" value="InterPro"/>
</dbReference>
<dbReference type="Proteomes" id="UP000785679">
    <property type="component" value="Unassembled WGS sequence"/>
</dbReference>
<name>A0A8J8NSB2_HALGN</name>
<dbReference type="PRINTS" id="PR00114">
    <property type="entry name" value="STPHPHTASE"/>
</dbReference>
<organism evidence="4 5">
    <name type="scientific">Halteria grandinella</name>
    <dbReference type="NCBI Taxonomy" id="5974"/>
    <lineage>
        <taxon>Eukaryota</taxon>
        <taxon>Sar</taxon>
        <taxon>Alveolata</taxon>
        <taxon>Ciliophora</taxon>
        <taxon>Intramacronucleata</taxon>
        <taxon>Spirotrichea</taxon>
        <taxon>Stichotrichia</taxon>
        <taxon>Sporadotrichida</taxon>
        <taxon>Halteriidae</taxon>
        <taxon>Halteria</taxon>
    </lineage>
</organism>
<evidence type="ECO:0000256" key="2">
    <source>
        <dbReference type="SAM" id="MobiDB-lite"/>
    </source>
</evidence>
<dbReference type="OrthoDB" id="5593063at2759"/>
<feature type="region of interest" description="Disordered" evidence="2">
    <location>
        <begin position="453"/>
        <end position="490"/>
    </location>
</feature>
<accession>A0A8J8NSB2</accession>
<dbReference type="InterPro" id="IPR029052">
    <property type="entry name" value="Metallo-depent_PP-like"/>
</dbReference>
<evidence type="ECO:0000313" key="5">
    <source>
        <dbReference type="Proteomes" id="UP000785679"/>
    </source>
</evidence>
<sequence>MLFPDKLKRGTQEVPDWKLLKDHIAKEGRISKQDVIQLTLMAAQIMHKEPNVLQVQEPVVVVGDIHGQFYDLMHMIEKVGEPTQTNYVFLGDYVDRGIYSVECMILLFALKAAFPTNIFLLRGNHESRSMTEYFTFREETLEKYDAETYEAITAAFDTMPLVAVVNQEYLCMHGGVSPNMKSLDEINRANRFLEIPLEGLLCDILWSDPIEDDIADQFDFIENPERQCAFKYGLAPTKKLLDENDLTLVIRAHQVQVQGYKIHYWEKPQQLPSVITIFSAPNYCDVYKNKGAVIKVEGDTFNIKNFEEVPHPYHLPGNLNLFQFSMPYLAEKVIDMLYNIVSKVTDDESTNGSQGCMSPTGDSVSLEDFQKLLLSGGGNSQLVEGMNEAQIVKLKVGSVGRMRRMYKNLVENQDLLLQIKMVNDGRIPRGLLLQGKAAIRNALKEFELARSLDKDNEKRPLPRPSIVNKSPSISGGSPRHSPRLFQEAAK</sequence>
<evidence type="ECO:0000256" key="1">
    <source>
        <dbReference type="RuleBase" id="RU004273"/>
    </source>
</evidence>